<feature type="transmembrane region" description="Helical" evidence="7">
    <location>
        <begin position="57"/>
        <end position="76"/>
    </location>
</feature>
<dbReference type="PANTHER" id="PTHR42718:SF46">
    <property type="entry name" value="BLR6921 PROTEIN"/>
    <property type="match status" value="1"/>
</dbReference>
<reference evidence="9 10" key="1">
    <citation type="submission" date="2018-12" db="EMBL/GenBank/DDBJ databases">
        <authorList>
            <person name="Li F."/>
        </authorList>
    </citation>
    <scope>NUCLEOTIDE SEQUENCE [LARGE SCALE GENOMIC DNA]</scope>
    <source>
        <strain evidence="9 10">11W25H-1</strain>
    </source>
</reference>
<dbReference type="InterPro" id="IPR011701">
    <property type="entry name" value="MFS"/>
</dbReference>
<feature type="transmembrane region" description="Helical" evidence="7">
    <location>
        <begin position="82"/>
        <end position="104"/>
    </location>
</feature>
<feature type="transmembrane region" description="Helical" evidence="7">
    <location>
        <begin position="144"/>
        <end position="167"/>
    </location>
</feature>
<dbReference type="CDD" id="cd17321">
    <property type="entry name" value="MFS_MMR_MDR_like"/>
    <property type="match status" value="1"/>
</dbReference>
<keyword evidence="3" id="KW-1003">Cell membrane</keyword>
<feature type="transmembrane region" description="Helical" evidence="7">
    <location>
        <begin position="179"/>
        <end position="198"/>
    </location>
</feature>
<dbReference type="PROSITE" id="PS50850">
    <property type="entry name" value="MFS"/>
    <property type="match status" value="1"/>
</dbReference>
<dbReference type="InterPro" id="IPR036259">
    <property type="entry name" value="MFS_trans_sf"/>
</dbReference>
<evidence type="ECO:0000256" key="6">
    <source>
        <dbReference type="ARBA" id="ARBA00023136"/>
    </source>
</evidence>
<dbReference type="InterPro" id="IPR020846">
    <property type="entry name" value="MFS_dom"/>
</dbReference>
<keyword evidence="4 7" id="KW-0812">Transmembrane</keyword>
<dbReference type="Pfam" id="PF07690">
    <property type="entry name" value="MFS_1"/>
    <property type="match status" value="1"/>
</dbReference>
<keyword evidence="2" id="KW-0813">Transport</keyword>
<keyword evidence="6 7" id="KW-0472">Membrane</keyword>
<dbReference type="AlphaFoldDB" id="A0A3S3ZBR0"/>
<evidence type="ECO:0000256" key="3">
    <source>
        <dbReference type="ARBA" id="ARBA00022475"/>
    </source>
</evidence>
<evidence type="ECO:0000313" key="10">
    <source>
        <dbReference type="Proteomes" id="UP000288547"/>
    </source>
</evidence>
<keyword evidence="10" id="KW-1185">Reference proteome</keyword>
<feature type="transmembrane region" description="Helical" evidence="7">
    <location>
        <begin position="276"/>
        <end position="298"/>
    </location>
</feature>
<organism evidence="9 10">
    <name type="scientific">Labedella phragmitis</name>
    <dbReference type="NCBI Taxonomy" id="2498849"/>
    <lineage>
        <taxon>Bacteria</taxon>
        <taxon>Bacillati</taxon>
        <taxon>Actinomycetota</taxon>
        <taxon>Actinomycetes</taxon>
        <taxon>Micrococcales</taxon>
        <taxon>Microbacteriaceae</taxon>
        <taxon>Labedella</taxon>
    </lineage>
</organism>
<sequence length="450" mass="46284">MLQLDAQVMTVALPAVQAELGFTAASLSWVPNAYALAFGGLILLGGRLGDAFGRVRVFAVGTGVFMLGSLLGGLAIDPIMLVAARVLQGIGAAVAAPSVLALIATMARDEAARAKGLALFTATSAIGSSAGLILGGLLTDLASWRWGLLINVPVGIVVIATVAWLVNESDRRRTHAFDVPGAVFASLASAGIVWAFIYAGEWGWGSVSTVLFFGLAIVLIAVLVVIERRSANPLVAVHLLTHTPRVGALINMGLIVGTHAAMLFFIVQFLQRVLDFGPLLAGLAFLPLTATVFIVTRWVPGIVARFGARIPLVIGGMLVATSFLLWAPLNENASYVAVVVPLVVHALGVALIFTAGTLTAMNAVPEDDTGSASGLLQMAQQVGGSVGIAVAVSVYATGAVEGQFIPGFAGAMFTGAGLAAVATVVAIFTIRRPVAKAAEQPVHSPRVTAR</sequence>
<dbReference type="Proteomes" id="UP000288547">
    <property type="component" value="Unassembled WGS sequence"/>
</dbReference>
<feature type="transmembrane region" description="Helical" evidence="7">
    <location>
        <begin position="116"/>
        <end position="138"/>
    </location>
</feature>
<evidence type="ECO:0000256" key="7">
    <source>
        <dbReference type="SAM" id="Phobius"/>
    </source>
</evidence>
<dbReference type="EMBL" id="RZNB01000001">
    <property type="protein sequence ID" value="RWZ53232.1"/>
    <property type="molecule type" value="Genomic_DNA"/>
</dbReference>
<feature type="transmembrane region" description="Helical" evidence="7">
    <location>
        <begin position="20"/>
        <end position="45"/>
    </location>
</feature>
<feature type="transmembrane region" description="Helical" evidence="7">
    <location>
        <begin position="375"/>
        <end position="396"/>
    </location>
</feature>
<dbReference type="GO" id="GO:0005886">
    <property type="term" value="C:plasma membrane"/>
    <property type="evidence" value="ECO:0007669"/>
    <property type="project" value="UniProtKB-SubCell"/>
</dbReference>
<evidence type="ECO:0000313" key="9">
    <source>
        <dbReference type="EMBL" id="RWZ53232.1"/>
    </source>
</evidence>
<feature type="transmembrane region" description="Helical" evidence="7">
    <location>
        <begin position="335"/>
        <end position="363"/>
    </location>
</feature>
<dbReference type="Gene3D" id="1.20.1720.10">
    <property type="entry name" value="Multidrug resistance protein D"/>
    <property type="match status" value="1"/>
</dbReference>
<gene>
    <name evidence="9" type="ORF">ELQ90_00820</name>
</gene>
<keyword evidence="5 7" id="KW-1133">Transmembrane helix</keyword>
<feature type="transmembrane region" description="Helical" evidence="7">
    <location>
        <begin position="408"/>
        <end position="430"/>
    </location>
</feature>
<evidence type="ECO:0000256" key="2">
    <source>
        <dbReference type="ARBA" id="ARBA00022448"/>
    </source>
</evidence>
<feature type="transmembrane region" description="Helical" evidence="7">
    <location>
        <begin position="246"/>
        <end position="270"/>
    </location>
</feature>
<feature type="transmembrane region" description="Helical" evidence="7">
    <location>
        <begin position="310"/>
        <end position="329"/>
    </location>
</feature>
<proteinExistence type="predicted"/>
<comment type="subcellular location">
    <subcellularLocation>
        <location evidence="1">Cell membrane</location>
        <topology evidence="1">Multi-pass membrane protein</topology>
    </subcellularLocation>
</comment>
<accession>A0A3S3ZBR0</accession>
<protein>
    <submittedName>
        <fullName evidence="9">MFS transporter</fullName>
    </submittedName>
</protein>
<dbReference type="GO" id="GO:0022857">
    <property type="term" value="F:transmembrane transporter activity"/>
    <property type="evidence" value="ECO:0007669"/>
    <property type="project" value="InterPro"/>
</dbReference>
<evidence type="ECO:0000256" key="5">
    <source>
        <dbReference type="ARBA" id="ARBA00022989"/>
    </source>
</evidence>
<evidence type="ECO:0000259" key="8">
    <source>
        <dbReference type="PROSITE" id="PS50850"/>
    </source>
</evidence>
<dbReference type="PANTHER" id="PTHR42718">
    <property type="entry name" value="MAJOR FACILITATOR SUPERFAMILY MULTIDRUG TRANSPORTER MFSC"/>
    <property type="match status" value="1"/>
</dbReference>
<comment type="caution">
    <text evidence="9">The sequence shown here is derived from an EMBL/GenBank/DDBJ whole genome shotgun (WGS) entry which is preliminary data.</text>
</comment>
<dbReference type="SUPFAM" id="SSF103473">
    <property type="entry name" value="MFS general substrate transporter"/>
    <property type="match status" value="1"/>
</dbReference>
<name>A0A3S3ZBR0_9MICO</name>
<evidence type="ECO:0000256" key="1">
    <source>
        <dbReference type="ARBA" id="ARBA00004651"/>
    </source>
</evidence>
<feature type="transmembrane region" description="Helical" evidence="7">
    <location>
        <begin position="204"/>
        <end position="226"/>
    </location>
</feature>
<dbReference type="OrthoDB" id="3218494at2"/>
<evidence type="ECO:0000256" key="4">
    <source>
        <dbReference type="ARBA" id="ARBA00022692"/>
    </source>
</evidence>
<dbReference type="Gene3D" id="1.20.1250.20">
    <property type="entry name" value="MFS general substrate transporter like domains"/>
    <property type="match status" value="1"/>
</dbReference>
<feature type="domain" description="Major facilitator superfamily (MFS) profile" evidence="8">
    <location>
        <begin position="1"/>
        <end position="434"/>
    </location>
</feature>